<evidence type="ECO:0000256" key="1">
    <source>
        <dbReference type="SAM" id="SignalP"/>
    </source>
</evidence>
<feature type="chain" id="PRO_5041302932" description="Secreted protein" evidence="1">
    <location>
        <begin position="26"/>
        <end position="73"/>
    </location>
</feature>
<proteinExistence type="predicted"/>
<accession>A0AA38NLV5</accession>
<name>A0AA38NLV5_9AGAR</name>
<evidence type="ECO:0000313" key="3">
    <source>
        <dbReference type="Proteomes" id="UP001163798"/>
    </source>
</evidence>
<keyword evidence="3" id="KW-1185">Reference proteome</keyword>
<evidence type="ECO:0008006" key="4">
    <source>
        <dbReference type="Google" id="ProtNLM"/>
    </source>
</evidence>
<feature type="signal peptide" evidence="1">
    <location>
        <begin position="1"/>
        <end position="25"/>
    </location>
</feature>
<dbReference type="EMBL" id="MU793356">
    <property type="protein sequence ID" value="KAJ3785014.1"/>
    <property type="molecule type" value="Genomic_DNA"/>
</dbReference>
<evidence type="ECO:0000313" key="2">
    <source>
        <dbReference type="EMBL" id="KAJ3785014.1"/>
    </source>
</evidence>
<gene>
    <name evidence="2" type="ORF">GGU10DRAFT_356180</name>
</gene>
<reference evidence="2" key="1">
    <citation type="submission" date="2022-08" db="EMBL/GenBank/DDBJ databases">
        <authorList>
            <consortium name="DOE Joint Genome Institute"/>
            <person name="Min B."/>
            <person name="Riley R."/>
            <person name="Sierra-Patev S."/>
            <person name="Naranjo-Ortiz M."/>
            <person name="Looney B."/>
            <person name="Konkel Z."/>
            <person name="Slot J.C."/>
            <person name="Sakamoto Y."/>
            <person name="Steenwyk J.L."/>
            <person name="Rokas A."/>
            <person name="Carro J."/>
            <person name="Camarero S."/>
            <person name="Ferreira P."/>
            <person name="Molpeceres G."/>
            <person name="Ruiz-Duenas F.J."/>
            <person name="Serrano A."/>
            <person name="Henrissat B."/>
            <person name="Drula E."/>
            <person name="Hughes K.W."/>
            <person name="Mata J.L."/>
            <person name="Ishikawa N.K."/>
            <person name="Vargas-Isla R."/>
            <person name="Ushijima S."/>
            <person name="Smith C.A."/>
            <person name="Ahrendt S."/>
            <person name="Andreopoulos W."/>
            <person name="He G."/>
            <person name="Labutti K."/>
            <person name="Lipzen A."/>
            <person name="Ng V."/>
            <person name="Sandor L."/>
            <person name="Barry K."/>
            <person name="Martinez A.T."/>
            <person name="Xiao Y."/>
            <person name="Gibbons J.G."/>
            <person name="Terashima K."/>
            <person name="Hibbett D.S."/>
            <person name="Grigoriev I.V."/>
        </authorList>
    </citation>
    <scope>NUCLEOTIDE SEQUENCE</scope>
    <source>
        <strain evidence="2">TFB10291</strain>
    </source>
</reference>
<comment type="caution">
    <text evidence="2">The sequence shown here is derived from an EMBL/GenBank/DDBJ whole genome shotgun (WGS) entry which is preliminary data.</text>
</comment>
<sequence>MWISFSTLPAATLAAFGFYSRAVAAAAISAELGDLENGEEERSSSRTSLPSLDSKRYWQHARQLMRKSSSHPL</sequence>
<organism evidence="2 3">
    <name type="scientific">Lentinula aff. detonsa</name>
    <dbReference type="NCBI Taxonomy" id="2804958"/>
    <lineage>
        <taxon>Eukaryota</taxon>
        <taxon>Fungi</taxon>
        <taxon>Dikarya</taxon>
        <taxon>Basidiomycota</taxon>
        <taxon>Agaricomycotina</taxon>
        <taxon>Agaricomycetes</taxon>
        <taxon>Agaricomycetidae</taxon>
        <taxon>Agaricales</taxon>
        <taxon>Marasmiineae</taxon>
        <taxon>Omphalotaceae</taxon>
        <taxon>Lentinula</taxon>
    </lineage>
</organism>
<protein>
    <recommendedName>
        <fullName evidence="4">Secreted protein</fullName>
    </recommendedName>
</protein>
<dbReference type="Proteomes" id="UP001163798">
    <property type="component" value="Unassembled WGS sequence"/>
</dbReference>
<dbReference type="AlphaFoldDB" id="A0AA38NLV5"/>
<keyword evidence="1" id="KW-0732">Signal</keyword>